<gene>
    <name evidence="4" type="ORF">EDC25_10185</name>
</gene>
<evidence type="ECO:0000313" key="5">
    <source>
        <dbReference type="Proteomes" id="UP000294599"/>
    </source>
</evidence>
<dbReference type="InterPro" id="IPR005031">
    <property type="entry name" value="COQ10_START"/>
</dbReference>
<dbReference type="GO" id="GO:0045333">
    <property type="term" value="P:cellular respiration"/>
    <property type="evidence" value="ECO:0007669"/>
    <property type="project" value="InterPro"/>
</dbReference>
<dbReference type="AlphaFoldDB" id="A0A4S3L2H3"/>
<accession>A0A4S3L2H3</accession>
<dbReference type="SUPFAM" id="SSF55961">
    <property type="entry name" value="Bet v1-like"/>
    <property type="match status" value="1"/>
</dbReference>
<proteinExistence type="inferred from homology"/>
<dbReference type="GO" id="GO:0048039">
    <property type="term" value="F:ubiquinone binding"/>
    <property type="evidence" value="ECO:0007669"/>
    <property type="project" value="InterPro"/>
</dbReference>
<dbReference type="Pfam" id="PF03364">
    <property type="entry name" value="Polyketide_cyc"/>
    <property type="match status" value="1"/>
</dbReference>
<sequence>MTEIRRQALIARPAAALFALVNDLEHYPRLFPWCQAVDILERGEDTVAARLHVRAGGVGFSFATRNRLEPPGLMRMTMLEGPLRSLDGEWRFTPYGDGGCRVDLHLQFEPRSRLLGLATTLAFQRLADRMVEDFSAAALRELDPDGARI</sequence>
<comment type="similarity">
    <text evidence="1">Belongs to the ribosome association toxin RatA family.</text>
</comment>
<dbReference type="OrthoDB" id="9804759at2"/>
<dbReference type="RefSeq" id="WP_123521849.1">
    <property type="nucleotide sequence ID" value="NZ_JBHLWF010000005.1"/>
</dbReference>
<name>A0A4S3L2H3_9GAMM</name>
<comment type="caution">
    <text evidence="4">The sequence shown here is derived from an EMBL/GenBank/DDBJ whole genome shotgun (WGS) entry which is preliminary data.</text>
</comment>
<dbReference type="CDD" id="cd07813">
    <property type="entry name" value="COQ10p_like"/>
    <property type="match status" value="1"/>
</dbReference>
<keyword evidence="5" id="KW-1185">Reference proteome</keyword>
<evidence type="ECO:0000256" key="1">
    <source>
        <dbReference type="ARBA" id="ARBA00008918"/>
    </source>
</evidence>
<protein>
    <submittedName>
        <fullName evidence="4">Ribosome-associated toxin RatA of RatAB toxin-antitoxin module</fullName>
    </submittedName>
</protein>
<evidence type="ECO:0000256" key="2">
    <source>
        <dbReference type="ARBA" id="ARBA00022649"/>
    </source>
</evidence>
<dbReference type="Gene3D" id="3.30.530.20">
    <property type="match status" value="1"/>
</dbReference>
<keyword evidence="2" id="KW-1277">Toxin-antitoxin system</keyword>
<dbReference type="EMBL" id="SMAF01000001">
    <property type="protein sequence ID" value="TCT01230.1"/>
    <property type="molecule type" value="Genomic_DNA"/>
</dbReference>
<reference evidence="4 5" key="1">
    <citation type="submission" date="2019-03" db="EMBL/GenBank/DDBJ databases">
        <title>Genomic Encyclopedia of Type Strains, Phase IV (KMG-IV): sequencing the most valuable type-strain genomes for metagenomic binning, comparative biology and taxonomic classification.</title>
        <authorList>
            <person name="Goeker M."/>
        </authorList>
    </citation>
    <scope>NUCLEOTIDE SEQUENCE [LARGE SCALE GENOMIC DNA]</scope>
    <source>
        <strain evidence="4 5">DSM 21944</strain>
    </source>
</reference>
<dbReference type="InterPro" id="IPR023393">
    <property type="entry name" value="START-like_dom_sf"/>
</dbReference>
<feature type="domain" description="Coenzyme Q-binding protein COQ10 START" evidence="3">
    <location>
        <begin position="10"/>
        <end position="134"/>
    </location>
</feature>
<evidence type="ECO:0000259" key="3">
    <source>
        <dbReference type="Pfam" id="PF03364"/>
    </source>
</evidence>
<dbReference type="InterPro" id="IPR044996">
    <property type="entry name" value="COQ10-like"/>
</dbReference>
<dbReference type="Proteomes" id="UP000294599">
    <property type="component" value="Unassembled WGS sequence"/>
</dbReference>
<dbReference type="PANTHER" id="PTHR12901">
    <property type="entry name" value="SPERM PROTEIN HOMOLOG"/>
    <property type="match status" value="1"/>
</dbReference>
<dbReference type="PANTHER" id="PTHR12901:SF10">
    <property type="entry name" value="COENZYME Q-BINDING PROTEIN COQ10, MITOCHONDRIAL"/>
    <property type="match status" value="1"/>
</dbReference>
<organism evidence="4 5">
    <name type="scientific">Pseudofulvimonas gallinarii</name>
    <dbReference type="NCBI Taxonomy" id="634155"/>
    <lineage>
        <taxon>Bacteria</taxon>
        <taxon>Pseudomonadati</taxon>
        <taxon>Pseudomonadota</taxon>
        <taxon>Gammaproteobacteria</taxon>
        <taxon>Lysobacterales</taxon>
        <taxon>Rhodanobacteraceae</taxon>
        <taxon>Pseudofulvimonas</taxon>
    </lineage>
</organism>
<evidence type="ECO:0000313" key="4">
    <source>
        <dbReference type="EMBL" id="TCT01230.1"/>
    </source>
</evidence>